<dbReference type="InterPro" id="IPR050886">
    <property type="entry name" value="RNA-binding_reg"/>
</dbReference>
<evidence type="ECO:0000256" key="3">
    <source>
        <dbReference type="SAM" id="MobiDB-lite"/>
    </source>
</evidence>
<evidence type="ECO:0000256" key="1">
    <source>
        <dbReference type="ARBA" id="ARBA00022884"/>
    </source>
</evidence>
<dbReference type="Proteomes" id="UP000636709">
    <property type="component" value="Unassembled WGS sequence"/>
</dbReference>
<keyword evidence="6" id="KW-1185">Reference proteome</keyword>
<reference evidence="5" key="1">
    <citation type="submission" date="2020-07" db="EMBL/GenBank/DDBJ databases">
        <title>Genome sequence and genetic diversity analysis of an under-domesticated orphan crop, white fonio (Digitaria exilis).</title>
        <authorList>
            <person name="Bennetzen J.L."/>
            <person name="Chen S."/>
            <person name="Ma X."/>
            <person name="Wang X."/>
            <person name="Yssel A.E.J."/>
            <person name="Chaluvadi S.R."/>
            <person name="Johnson M."/>
            <person name="Gangashetty P."/>
            <person name="Hamidou F."/>
            <person name="Sanogo M.D."/>
            <person name="Zwaenepoel A."/>
            <person name="Wallace J."/>
            <person name="Van De Peer Y."/>
            <person name="Van Deynze A."/>
        </authorList>
    </citation>
    <scope>NUCLEOTIDE SEQUENCE</scope>
    <source>
        <tissue evidence="5">Leaves</tissue>
    </source>
</reference>
<dbReference type="PANTHER" id="PTHR48024">
    <property type="entry name" value="GEO13361P1-RELATED"/>
    <property type="match status" value="1"/>
</dbReference>
<protein>
    <recommendedName>
        <fullName evidence="4">RRM domain-containing protein</fullName>
    </recommendedName>
</protein>
<comment type="caution">
    <text evidence="5">The sequence shown here is derived from an EMBL/GenBank/DDBJ whole genome shotgun (WGS) entry which is preliminary data.</text>
</comment>
<feature type="domain" description="RRM" evidence="4">
    <location>
        <begin position="101"/>
        <end position="198"/>
    </location>
</feature>
<dbReference type="InterPro" id="IPR000504">
    <property type="entry name" value="RRM_dom"/>
</dbReference>
<dbReference type="InterPro" id="IPR035979">
    <property type="entry name" value="RBD_domain_sf"/>
</dbReference>
<feature type="compositionally biased region" description="Basic and acidic residues" evidence="3">
    <location>
        <begin position="10"/>
        <end position="20"/>
    </location>
</feature>
<dbReference type="SUPFAM" id="SSF54928">
    <property type="entry name" value="RNA-binding domain, RBD"/>
    <property type="match status" value="2"/>
</dbReference>
<dbReference type="Pfam" id="PF00076">
    <property type="entry name" value="RRM_1"/>
    <property type="match status" value="2"/>
</dbReference>
<dbReference type="PROSITE" id="PS50102">
    <property type="entry name" value="RRM"/>
    <property type="match status" value="2"/>
</dbReference>
<dbReference type="SMART" id="SM00360">
    <property type="entry name" value="RRM"/>
    <property type="match status" value="2"/>
</dbReference>
<dbReference type="AlphaFoldDB" id="A0A835BDD7"/>
<organism evidence="5 6">
    <name type="scientific">Digitaria exilis</name>
    <dbReference type="NCBI Taxonomy" id="1010633"/>
    <lineage>
        <taxon>Eukaryota</taxon>
        <taxon>Viridiplantae</taxon>
        <taxon>Streptophyta</taxon>
        <taxon>Embryophyta</taxon>
        <taxon>Tracheophyta</taxon>
        <taxon>Spermatophyta</taxon>
        <taxon>Magnoliopsida</taxon>
        <taxon>Liliopsida</taxon>
        <taxon>Poales</taxon>
        <taxon>Poaceae</taxon>
        <taxon>PACMAD clade</taxon>
        <taxon>Panicoideae</taxon>
        <taxon>Panicodae</taxon>
        <taxon>Paniceae</taxon>
        <taxon>Anthephorinae</taxon>
        <taxon>Digitaria</taxon>
    </lineage>
</organism>
<keyword evidence="1 2" id="KW-0694">RNA-binding</keyword>
<dbReference type="Gene3D" id="3.30.70.330">
    <property type="match status" value="2"/>
</dbReference>
<evidence type="ECO:0000259" key="4">
    <source>
        <dbReference type="PROSITE" id="PS50102"/>
    </source>
</evidence>
<evidence type="ECO:0000313" key="6">
    <source>
        <dbReference type="Proteomes" id="UP000636709"/>
    </source>
</evidence>
<dbReference type="InterPro" id="IPR012677">
    <property type="entry name" value="Nucleotide-bd_a/b_plait_sf"/>
</dbReference>
<feature type="compositionally biased region" description="Acidic residues" evidence="3">
    <location>
        <begin position="21"/>
        <end position="31"/>
    </location>
</feature>
<sequence length="522" mass="56034">MGRKRKRSRKVEPPAERLDLEPADAEVEGEDAVTANAPMAEPSAAGEREEVPEAMGEEDIGELLEPFTRDELLDLLTDACLRDPALLARLAASAASDAAHRRLFVHGLGPGVTSPALAAAFAPFGALDECHAVADRATGCCRGYGFVTFRRRSDARRALADSSKRVDGRPVACQLAALGPVAQSSFSNRKLYVGNVPERAAHDDLRGFFSKFDEIEEGPLGADRATGLFRGYAIFSYKTPEGLRKALEEPTKVFDGYELQCRRAYRVSNRKHSAAKLADTGVQRNGGAVAAVLPSVQGKDPALTSKHSLDSSNQPVGLMAKGSSSATATVALVFLVRPLWSLLRLLRWSMVHQAHHRVLAELQLSVLDWMTLLELVLPTLNAAAAIATVHCNGSRREFTIPSIEYRTPLAQPTCPPPFPLDDRRPSSPRSRSNASCQGLHARAEHPGATKVFDGMPLRGNLEATASFVEKCRRCGCSTVTAGRVGTAVVVPAAAGGGSPGRKSHAHGRFMARAEEHLGLLFS</sequence>
<dbReference type="GO" id="GO:0005634">
    <property type="term" value="C:nucleus"/>
    <property type="evidence" value="ECO:0007669"/>
    <property type="project" value="TreeGrafter"/>
</dbReference>
<dbReference type="OrthoDB" id="6159137at2759"/>
<feature type="region of interest" description="Disordered" evidence="3">
    <location>
        <begin position="410"/>
        <end position="439"/>
    </location>
</feature>
<dbReference type="EMBL" id="JACEFO010001924">
    <property type="protein sequence ID" value="KAF8693698.1"/>
    <property type="molecule type" value="Genomic_DNA"/>
</dbReference>
<dbReference type="PANTHER" id="PTHR48024:SF17">
    <property type="entry name" value="OS02G0602600 PROTEIN"/>
    <property type="match status" value="1"/>
</dbReference>
<gene>
    <name evidence="5" type="ORF">HU200_039115</name>
</gene>
<evidence type="ECO:0000313" key="5">
    <source>
        <dbReference type="EMBL" id="KAF8693698.1"/>
    </source>
</evidence>
<feature type="region of interest" description="Disordered" evidence="3">
    <location>
        <begin position="1"/>
        <end position="55"/>
    </location>
</feature>
<feature type="domain" description="RRM" evidence="4">
    <location>
        <begin position="189"/>
        <end position="272"/>
    </location>
</feature>
<dbReference type="GO" id="GO:0003723">
    <property type="term" value="F:RNA binding"/>
    <property type="evidence" value="ECO:0007669"/>
    <property type="project" value="UniProtKB-UniRule"/>
</dbReference>
<name>A0A835BDD7_9POAL</name>
<evidence type="ECO:0000256" key="2">
    <source>
        <dbReference type="PROSITE-ProRule" id="PRU00176"/>
    </source>
</evidence>
<accession>A0A835BDD7</accession>
<proteinExistence type="predicted"/>